<evidence type="ECO:0000313" key="6">
    <source>
        <dbReference type="Proteomes" id="UP000619260"/>
    </source>
</evidence>
<gene>
    <name evidence="5" type="ORF">Val02_75900</name>
</gene>
<dbReference type="EMBL" id="BOPF01000038">
    <property type="protein sequence ID" value="GIJ50704.1"/>
    <property type="molecule type" value="Genomic_DNA"/>
</dbReference>
<evidence type="ECO:0000256" key="3">
    <source>
        <dbReference type="ARBA" id="ARBA00030238"/>
    </source>
</evidence>
<evidence type="ECO:0000256" key="1">
    <source>
        <dbReference type="ARBA" id="ARBA00000548"/>
    </source>
</evidence>
<name>A0A8J3YRU5_9ACTN</name>
<dbReference type="InterPro" id="IPR013784">
    <property type="entry name" value="Carb-bd-like_fold"/>
</dbReference>
<dbReference type="Proteomes" id="UP000619260">
    <property type="component" value="Unassembled WGS sequence"/>
</dbReference>
<feature type="signal peptide" evidence="4">
    <location>
        <begin position="1"/>
        <end position="31"/>
    </location>
</feature>
<organism evidence="5 6">
    <name type="scientific">Virgisporangium aliadipatigenens</name>
    <dbReference type="NCBI Taxonomy" id="741659"/>
    <lineage>
        <taxon>Bacteria</taxon>
        <taxon>Bacillati</taxon>
        <taxon>Actinomycetota</taxon>
        <taxon>Actinomycetes</taxon>
        <taxon>Micromonosporales</taxon>
        <taxon>Micromonosporaceae</taxon>
        <taxon>Virgisporangium</taxon>
    </lineage>
</organism>
<proteinExistence type="predicted"/>
<dbReference type="InterPro" id="IPR008969">
    <property type="entry name" value="CarboxyPept-like_regulatory"/>
</dbReference>
<keyword evidence="6" id="KW-1185">Reference proteome</keyword>
<evidence type="ECO:0000256" key="4">
    <source>
        <dbReference type="SAM" id="SignalP"/>
    </source>
</evidence>
<dbReference type="Pfam" id="PF13620">
    <property type="entry name" value="CarboxypepD_reg"/>
    <property type="match status" value="2"/>
</dbReference>
<dbReference type="GO" id="GO:0030246">
    <property type="term" value="F:carbohydrate binding"/>
    <property type="evidence" value="ECO:0007669"/>
    <property type="project" value="InterPro"/>
</dbReference>
<dbReference type="Gene3D" id="2.60.40.10">
    <property type="entry name" value="Immunoglobulins"/>
    <property type="match status" value="2"/>
</dbReference>
<sequence>MKSLSGKRFGTLLLVAFISLVAPAVPAQARAANGTIGGIVTTADGTPASGASVSLYRPGPNGPVQRATAGADGRYSFSVAPGAYVLSFQSVSLGAEQWSPQKLSPFEAREYPVADGATTVVDEALLASGTFAGTLTDSAGAPVASSRVSVFLPEGRWIGGTMTDSAGQYRVAGIPVGRYQLSFIVPGTQYLTQWAPRVVTQPQAGTYAVAANAVTTVDERLLPTGTLAVRPKNTDGTALVGASVSLSADSGAYVSGSTDASGVARMLAFAGTYRVGFRTPDWTRGQYLYGAKRWDDATPIAVAADTVTEVTDTLLPTASLRVTATDAVNGAPVTDFCASALDEGIYGCSGGSGVVLLAGVTAGPTTVHVSSEDGLHDFTELAVTAVAGATVDVSAALQPMAVFTTVIRAADTDAPLTDACVALVTAPASDVTDESFRFCSDSGGTVRIPTVPAGDYKLFVRAPRDSGYGAQWVGASGGTGDPRAAKVVQAVVGQVTTLSDIRLDRAGTITGRVTEPDGTPAVYGAVNFASWHPGPGPNSGLAADVAADGSYTFGGLGPYEWPLLFSAKDKPRQWSGNAVDRDQAARIVVTAGGTTTYDITLRDGTTVTGTTPVEDHVIIRSAATGEIVGVAWPVDGTYTAEVLGPQDVRVQGGAPVAVPSSGTVVVNL</sequence>
<dbReference type="InterPro" id="IPR013783">
    <property type="entry name" value="Ig-like_fold"/>
</dbReference>
<dbReference type="EC" id="3.2.1.1" evidence="2"/>
<dbReference type="GO" id="GO:0004556">
    <property type="term" value="F:alpha-amylase activity"/>
    <property type="evidence" value="ECO:0007669"/>
    <property type="project" value="UniProtKB-EC"/>
</dbReference>
<dbReference type="GO" id="GO:0005975">
    <property type="term" value="P:carbohydrate metabolic process"/>
    <property type="evidence" value="ECO:0007669"/>
    <property type="project" value="UniProtKB-ARBA"/>
</dbReference>
<accession>A0A8J3YRU5</accession>
<reference evidence="5" key="1">
    <citation type="submission" date="2021-01" db="EMBL/GenBank/DDBJ databases">
        <title>Whole genome shotgun sequence of Virgisporangium aliadipatigenens NBRC 105644.</title>
        <authorList>
            <person name="Komaki H."/>
            <person name="Tamura T."/>
        </authorList>
    </citation>
    <scope>NUCLEOTIDE SEQUENCE</scope>
    <source>
        <strain evidence="5">NBRC 105644</strain>
    </source>
</reference>
<evidence type="ECO:0000313" key="5">
    <source>
        <dbReference type="EMBL" id="GIJ50704.1"/>
    </source>
</evidence>
<keyword evidence="4" id="KW-0732">Signal</keyword>
<dbReference type="AlphaFoldDB" id="A0A8J3YRU5"/>
<dbReference type="SUPFAM" id="SSF49452">
    <property type="entry name" value="Starch-binding domain-like"/>
    <property type="match status" value="1"/>
</dbReference>
<comment type="catalytic activity">
    <reaction evidence="1">
        <text>Endohydrolysis of (1-&gt;4)-alpha-D-glucosidic linkages in polysaccharides containing three or more (1-&gt;4)-alpha-linked D-glucose units.</text>
        <dbReference type="EC" id="3.2.1.1"/>
    </reaction>
</comment>
<feature type="chain" id="PRO_5035191603" description="alpha-amylase" evidence="4">
    <location>
        <begin position="32"/>
        <end position="668"/>
    </location>
</feature>
<comment type="caution">
    <text evidence="5">The sequence shown here is derived from an EMBL/GenBank/DDBJ whole genome shotgun (WGS) entry which is preliminary data.</text>
</comment>
<dbReference type="SUPFAM" id="SSF49464">
    <property type="entry name" value="Carboxypeptidase regulatory domain-like"/>
    <property type="match status" value="1"/>
</dbReference>
<protein>
    <recommendedName>
        <fullName evidence="2">alpha-amylase</fullName>
        <ecNumber evidence="2">3.2.1.1</ecNumber>
    </recommendedName>
    <alternativeName>
        <fullName evidence="3">1,4-alpha-D-glucan glucanohydrolase</fullName>
    </alternativeName>
</protein>
<evidence type="ECO:0000256" key="2">
    <source>
        <dbReference type="ARBA" id="ARBA00012595"/>
    </source>
</evidence>